<keyword evidence="2" id="KW-1185">Reference proteome</keyword>
<dbReference type="EMBL" id="KL142379">
    <property type="protein sequence ID" value="KDR76131.1"/>
    <property type="molecule type" value="Genomic_DNA"/>
</dbReference>
<dbReference type="HOGENOM" id="CLU_2831362_0_0_1"/>
<dbReference type="AlphaFoldDB" id="A0A067SZ19"/>
<evidence type="ECO:0000313" key="2">
    <source>
        <dbReference type="Proteomes" id="UP000027222"/>
    </source>
</evidence>
<evidence type="ECO:0000313" key="1">
    <source>
        <dbReference type="EMBL" id="KDR76131.1"/>
    </source>
</evidence>
<name>A0A067SZ19_GALM3</name>
<accession>A0A067SZ19</accession>
<proteinExistence type="predicted"/>
<sequence length="66" mass="7761">MAQPEVSTQRCAVLYFRLFGDSSFILWHSTNSIIWKSYGDTLFPDSRPYVTFWVALFMQYEDLKGV</sequence>
<reference evidence="2" key="1">
    <citation type="journal article" date="2014" name="Proc. Natl. Acad. Sci. U.S.A.">
        <title>Extensive sampling of basidiomycete genomes demonstrates inadequacy of the white-rot/brown-rot paradigm for wood decay fungi.</title>
        <authorList>
            <person name="Riley R."/>
            <person name="Salamov A.A."/>
            <person name="Brown D.W."/>
            <person name="Nagy L.G."/>
            <person name="Floudas D."/>
            <person name="Held B.W."/>
            <person name="Levasseur A."/>
            <person name="Lombard V."/>
            <person name="Morin E."/>
            <person name="Otillar R."/>
            <person name="Lindquist E.A."/>
            <person name="Sun H."/>
            <person name="LaButti K.M."/>
            <person name="Schmutz J."/>
            <person name="Jabbour D."/>
            <person name="Luo H."/>
            <person name="Baker S.E."/>
            <person name="Pisabarro A.G."/>
            <person name="Walton J.D."/>
            <person name="Blanchette R.A."/>
            <person name="Henrissat B."/>
            <person name="Martin F."/>
            <person name="Cullen D."/>
            <person name="Hibbett D.S."/>
            <person name="Grigoriev I.V."/>
        </authorList>
    </citation>
    <scope>NUCLEOTIDE SEQUENCE [LARGE SCALE GENOMIC DNA]</scope>
    <source>
        <strain evidence="2">CBS 339.88</strain>
    </source>
</reference>
<dbReference type="Proteomes" id="UP000027222">
    <property type="component" value="Unassembled WGS sequence"/>
</dbReference>
<organism evidence="1 2">
    <name type="scientific">Galerina marginata (strain CBS 339.88)</name>
    <dbReference type="NCBI Taxonomy" id="685588"/>
    <lineage>
        <taxon>Eukaryota</taxon>
        <taxon>Fungi</taxon>
        <taxon>Dikarya</taxon>
        <taxon>Basidiomycota</taxon>
        <taxon>Agaricomycotina</taxon>
        <taxon>Agaricomycetes</taxon>
        <taxon>Agaricomycetidae</taxon>
        <taxon>Agaricales</taxon>
        <taxon>Agaricineae</taxon>
        <taxon>Strophariaceae</taxon>
        <taxon>Galerina</taxon>
    </lineage>
</organism>
<gene>
    <name evidence="1" type="ORF">GALMADRAFT_462449</name>
</gene>
<protein>
    <submittedName>
        <fullName evidence="1">Uncharacterized protein</fullName>
    </submittedName>
</protein>